<dbReference type="InterPro" id="IPR010982">
    <property type="entry name" value="Lambda_DNA-bd_dom_sf"/>
</dbReference>
<keyword evidence="2" id="KW-0067">ATP-binding</keyword>
<comment type="caution">
    <text evidence="2">The sequence shown here is derived from an EMBL/GenBank/DDBJ whole genome shotgun (WGS) entry which is preliminary data.</text>
</comment>
<dbReference type="InterPro" id="IPR049945">
    <property type="entry name" value="AAA_22"/>
</dbReference>
<accession>A0A552V6Z9</accession>
<dbReference type="Proteomes" id="UP000319424">
    <property type="component" value="Unassembled WGS sequence"/>
</dbReference>
<dbReference type="OrthoDB" id="1856278at2"/>
<dbReference type="InterPro" id="IPR052026">
    <property type="entry name" value="ExeA_AAA_ATPase_DNA-bind"/>
</dbReference>
<sequence>MNEEERKNLFDMFDDLAKREGSQSKACQKIGINAAIISTLKNGSYRGDSEKQYKILADYFKLKEEAKKSFKNDAYVPTSISEGVYSYIRNAQLKGGLIALAGSAGIGKTRAIRKYKDDNEMSMIFITSNPCLNTVKSVLKRLCKELNISGVRSNYEMYDSITEKLRDGMVIVFDEAQHLSLKAIETLRGFSDYFADKNQTLGIVFIGNETTMDRFGGKEDAVFAQIANRTIQKPIFKTTDITIDDIRKLYPQLEKSSMQEEFMLSVARSKEALRGANNLFTNAFDNEDISYEGLVKMAKHMKLMI</sequence>
<evidence type="ECO:0000259" key="1">
    <source>
        <dbReference type="Pfam" id="PF13401"/>
    </source>
</evidence>
<keyword evidence="2" id="KW-0547">Nucleotide-binding</keyword>
<protein>
    <submittedName>
        <fullName evidence="2">ATP-binding protein</fullName>
    </submittedName>
</protein>
<proteinExistence type="predicted"/>
<dbReference type="GO" id="GO:0016887">
    <property type="term" value="F:ATP hydrolysis activity"/>
    <property type="evidence" value="ECO:0007669"/>
    <property type="project" value="InterPro"/>
</dbReference>
<dbReference type="RefSeq" id="WP_144398186.1">
    <property type="nucleotide sequence ID" value="NZ_VJXW01000007.1"/>
</dbReference>
<gene>
    <name evidence="2" type="ORF">FL857_06095</name>
</gene>
<dbReference type="SUPFAM" id="SSF52540">
    <property type="entry name" value="P-loop containing nucleoside triphosphate hydrolases"/>
    <property type="match status" value="1"/>
</dbReference>
<evidence type="ECO:0000313" key="3">
    <source>
        <dbReference type="Proteomes" id="UP000319424"/>
    </source>
</evidence>
<dbReference type="EMBL" id="VJXW01000007">
    <property type="protein sequence ID" value="TRW26256.1"/>
    <property type="molecule type" value="Genomic_DNA"/>
</dbReference>
<dbReference type="GO" id="GO:0003677">
    <property type="term" value="F:DNA binding"/>
    <property type="evidence" value="ECO:0007669"/>
    <property type="project" value="InterPro"/>
</dbReference>
<dbReference type="PANTHER" id="PTHR35894">
    <property type="entry name" value="GENERAL SECRETION PATHWAY PROTEIN A-RELATED"/>
    <property type="match status" value="1"/>
</dbReference>
<dbReference type="PANTHER" id="PTHR35894:SF5">
    <property type="entry name" value="MU-LIKE PROPHAGE FLUMU DNA TRANSPOSITION PROTEIN B"/>
    <property type="match status" value="1"/>
</dbReference>
<evidence type="ECO:0000313" key="2">
    <source>
        <dbReference type="EMBL" id="TRW26256.1"/>
    </source>
</evidence>
<feature type="domain" description="ORC1/DEAH AAA+ ATPase" evidence="1">
    <location>
        <begin position="95"/>
        <end position="209"/>
    </location>
</feature>
<dbReference type="Gene3D" id="1.10.260.40">
    <property type="entry name" value="lambda repressor-like DNA-binding domains"/>
    <property type="match status" value="1"/>
</dbReference>
<organism evidence="2 3">
    <name type="scientific">Criibacterium bergeronii</name>
    <dbReference type="NCBI Taxonomy" id="1871336"/>
    <lineage>
        <taxon>Bacteria</taxon>
        <taxon>Bacillati</taxon>
        <taxon>Bacillota</taxon>
        <taxon>Clostridia</taxon>
        <taxon>Peptostreptococcales</taxon>
        <taxon>Filifactoraceae</taxon>
        <taxon>Criibacterium</taxon>
    </lineage>
</organism>
<dbReference type="AlphaFoldDB" id="A0A552V6Z9"/>
<dbReference type="GO" id="GO:0005524">
    <property type="term" value="F:ATP binding"/>
    <property type="evidence" value="ECO:0007669"/>
    <property type="project" value="UniProtKB-KW"/>
</dbReference>
<name>A0A552V6Z9_9FIRM</name>
<reference evidence="2 3" key="1">
    <citation type="submission" date="2019-07" db="EMBL/GenBank/DDBJ databases">
        <title>Criibacterium bergeronii gen. nov., sp. nov. isolated from human clinical samples.</title>
        <authorList>
            <person name="Maheux A.F."/>
            <person name="Boudreau D.K."/>
            <person name="Berube E."/>
            <person name="Brodeur S."/>
            <person name="Bernard K.A."/>
            <person name="Abed J.Y."/>
            <person name="Ducrey E."/>
            <person name="Guay E.F."/>
            <person name="Raymond F."/>
            <person name="Corbeil J."/>
            <person name="Domingo M.-C."/>
            <person name="Roy P.H."/>
            <person name="Boissinot M."/>
            <person name="Tocheva E.I."/>
            <person name="Omar R.F."/>
        </authorList>
    </citation>
    <scope>NUCLEOTIDE SEQUENCE [LARGE SCALE GENOMIC DNA]</scope>
    <source>
        <strain evidence="2 3">CCRI-24246</strain>
    </source>
</reference>
<dbReference type="InterPro" id="IPR027417">
    <property type="entry name" value="P-loop_NTPase"/>
</dbReference>
<dbReference type="Pfam" id="PF13401">
    <property type="entry name" value="AAA_22"/>
    <property type="match status" value="1"/>
</dbReference>
<dbReference type="Gene3D" id="3.40.50.300">
    <property type="entry name" value="P-loop containing nucleotide triphosphate hydrolases"/>
    <property type="match status" value="1"/>
</dbReference>